<evidence type="ECO:0000313" key="2">
    <source>
        <dbReference type="EMBL" id="OMJ89659.1"/>
    </source>
</evidence>
<evidence type="ECO:0000256" key="1">
    <source>
        <dbReference type="SAM" id="MobiDB-lite"/>
    </source>
</evidence>
<feature type="compositionally biased region" description="Basic and acidic residues" evidence="1">
    <location>
        <begin position="216"/>
        <end position="230"/>
    </location>
</feature>
<feature type="compositionally biased region" description="Polar residues" evidence="1">
    <location>
        <begin position="61"/>
        <end position="73"/>
    </location>
</feature>
<feature type="compositionally biased region" description="Polar residues" evidence="1">
    <location>
        <begin position="244"/>
        <end position="256"/>
    </location>
</feature>
<organism evidence="2 3">
    <name type="scientific">Stentor coeruleus</name>
    <dbReference type="NCBI Taxonomy" id="5963"/>
    <lineage>
        <taxon>Eukaryota</taxon>
        <taxon>Sar</taxon>
        <taxon>Alveolata</taxon>
        <taxon>Ciliophora</taxon>
        <taxon>Postciliodesmatophora</taxon>
        <taxon>Heterotrichea</taxon>
        <taxon>Heterotrichida</taxon>
        <taxon>Stentoridae</taxon>
        <taxon>Stentor</taxon>
    </lineage>
</organism>
<dbReference type="AlphaFoldDB" id="A0A1R2CKX2"/>
<dbReference type="OrthoDB" id="320883at2759"/>
<name>A0A1R2CKX2_9CILI</name>
<evidence type="ECO:0000313" key="3">
    <source>
        <dbReference type="Proteomes" id="UP000187209"/>
    </source>
</evidence>
<feature type="region of interest" description="Disordered" evidence="1">
    <location>
        <begin position="216"/>
        <end position="258"/>
    </location>
</feature>
<dbReference type="EMBL" id="MPUH01000120">
    <property type="protein sequence ID" value="OMJ89659.1"/>
    <property type="molecule type" value="Genomic_DNA"/>
</dbReference>
<keyword evidence="3" id="KW-1185">Reference proteome</keyword>
<accession>A0A1R2CKX2</accession>
<proteinExistence type="predicted"/>
<sequence>MSIPPANVILEGNLVKKVQDRNTGLWNGLSLREAPPEPSRKSEMRWKDFENSKRTIDPSCSRESSNKTSKTFSRTPVTNLTEMINRGFSYDNLGKLNKKVIVAGKSMHTNAMSFENVNASEGLFSAYRNLHPGHAVNIERRQLKTAVYGEERSVSQISTLPGYHREVKEEFRPVRIKPDYNSSIYELPGSLKNPEKEPEQPNPMIKFTRNTATTFEHQKLNGPQRERTGPKTEIVPGYAKKTSDYSTIGQESSLNPYTKGKMRNGMAEERTLRGTVEERDLVLYKKGRPASSKNMFTSSFSFA</sequence>
<dbReference type="Proteomes" id="UP000187209">
    <property type="component" value="Unassembled WGS sequence"/>
</dbReference>
<feature type="region of interest" description="Disordered" evidence="1">
    <location>
        <begin position="27"/>
        <end position="73"/>
    </location>
</feature>
<feature type="compositionally biased region" description="Basic and acidic residues" evidence="1">
    <location>
        <begin position="34"/>
        <end position="56"/>
    </location>
</feature>
<protein>
    <submittedName>
        <fullName evidence="2">Uncharacterized protein</fullName>
    </submittedName>
</protein>
<comment type="caution">
    <text evidence="2">The sequence shown here is derived from an EMBL/GenBank/DDBJ whole genome shotgun (WGS) entry which is preliminary data.</text>
</comment>
<gene>
    <name evidence="2" type="ORF">SteCoe_8106</name>
</gene>
<reference evidence="2 3" key="1">
    <citation type="submission" date="2016-11" db="EMBL/GenBank/DDBJ databases">
        <title>The macronuclear genome of Stentor coeruleus: a giant cell with tiny introns.</title>
        <authorList>
            <person name="Slabodnick M."/>
            <person name="Ruby J.G."/>
            <person name="Reiff S.B."/>
            <person name="Swart E.C."/>
            <person name="Gosai S."/>
            <person name="Prabakaran S."/>
            <person name="Witkowska E."/>
            <person name="Larue G.E."/>
            <person name="Fisher S."/>
            <person name="Freeman R.M."/>
            <person name="Gunawardena J."/>
            <person name="Chu W."/>
            <person name="Stover N.A."/>
            <person name="Gregory B.D."/>
            <person name="Nowacki M."/>
            <person name="Derisi J."/>
            <person name="Roy S.W."/>
            <person name="Marshall W.F."/>
            <person name="Sood P."/>
        </authorList>
    </citation>
    <scope>NUCLEOTIDE SEQUENCE [LARGE SCALE GENOMIC DNA]</scope>
    <source>
        <strain evidence="2">WM001</strain>
    </source>
</reference>